<feature type="signal peptide" evidence="1">
    <location>
        <begin position="1"/>
        <end position="16"/>
    </location>
</feature>
<reference evidence="2" key="2">
    <citation type="submission" date="2023-05" db="EMBL/GenBank/DDBJ databases">
        <authorList>
            <consortium name="Lawrence Berkeley National Laboratory"/>
            <person name="Steindorff A."/>
            <person name="Hensen N."/>
            <person name="Bonometti L."/>
            <person name="Westerberg I."/>
            <person name="Brannstrom I.O."/>
            <person name="Guillou S."/>
            <person name="Cros-Aarteil S."/>
            <person name="Calhoun S."/>
            <person name="Haridas S."/>
            <person name="Kuo A."/>
            <person name="Mondo S."/>
            <person name="Pangilinan J."/>
            <person name="Riley R."/>
            <person name="Labutti K."/>
            <person name="Andreopoulos B."/>
            <person name="Lipzen A."/>
            <person name="Chen C."/>
            <person name="Yanf M."/>
            <person name="Daum C."/>
            <person name="Ng V."/>
            <person name="Clum A."/>
            <person name="Ohm R."/>
            <person name="Martin F."/>
            <person name="Silar P."/>
            <person name="Natvig D."/>
            <person name="Lalanne C."/>
            <person name="Gautier V."/>
            <person name="Ament-Velasquez S.L."/>
            <person name="Kruys A."/>
            <person name="Hutchinson M.I."/>
            <person name="Powell A.J."/>
            <person name="Barry K."/>
            <person name="Miller A.N."/>
            <person name="Grigoriev I.V."/>
            <person name="Debuchy R."/>
            <person name="Gladieux P."/>
            <person name="Thoren M.H."/>
            <person name="Johannesson H."/>
        </authorList>
    </citation>
    <scope>NUCLEOTIDE SEQUENCE</scope>
    <source>
        <strain evidence="2">CBS 532.94</strain>
    </source>
</reference>
<proteinExistence type="predicted"/>
<organism evidence="2 3">
    <name type="scientific">Achaetomium macrosporum</name>
    <dbReference type="NCBI Taxonomy" id="79813"/>
    <lineage>
        <taxon>Eukaryota</taxon>
        <taxon>Fungi</taxon>
        <taxon>Dikarya</taxon>
        <taxon>Ascomycota</taxon>
        <taxon>Pezizomycotina</taxon>
        <taxon>Sordariomycetes</taxon>
        <taxon>Sordariomycetidae</taxon>
        <taxon>Sordariales</taxon>
        <taxon>Chaetomiaceae</taxon>
        <taxon>Achaetomium</taxon>
    </lineage>
</organism>
<name>A0AAN7C280_9PEZI</name>
<sequence>MHPITSLTAAATLALAANSQPLDYGLWSVTFHGLCCTAYEGGGGYRAAHIQAVHSMSPGSNLTCSGGIGDGLKWSQTCEPASFTFDLNAGPDVLTLRQTREEGGKMITLVGSAKMHPEMEPVNPNWDTATLNINATAVVSESVVLSRV</sequence>
<gene>
    <name evidence="2" type="ORF">C8A03DRAFT_38294</name>
</gene>
<evidence type="ECO:0000313" key="2">
    <source>
        <dbReference type="EMBL" id="KAK4233954.1"/>
    </source>
</evidence>
<protein>
    <submittedName>
        <fullName evidence="2">Uncharacterized protein</fullName>
    </submittedName>
</protein>
<evidence type="ECO:0000313" key="3">
    <source>
        <dbReference type="Proteomes" id="UP001303760"/>
    </source>
</evidence>
<dbReference type="Proteomes" id="UP001303760">
    <property type="component" value="Unassembled WGS sequence"/>
</dbReference>
<keyword evidence="1" id="KW-0732">Signal</keyword>
<comment type="caution">
    <text evidence="2">The sequence shown here is derived from an EMBL/GenBank/DDBJ whole genome shotgun (WGS) entry which is preliminary data.</text>
</comment>
<reference evidence="2" key="1">
    <citation type="journal article" date="2023" name="Mol. Phylogenet. Evol.">
        <title>Genome-scale phylogeny and comparative genomics of the fungal order Sordariales.</title>
        <authorList>
            <person name="Hensen N."/>
            <person name="Bonometti L."/>
            <person name="Westerberg I."/>
            <person name="Brannstrom I.O."/>
            <person name="Guillou S."/>
            <person name="Cros-Aarteil S."/>
            <person name="Calhoun S."/>
            <person name="Haridas S."/>
            <person name="Kuo A."/>
            <person name="Mondo S."/>
            <person name="Pangilinan J."/>
            <person name="Riley R."/>
            <person name="LaButti K."/>
            <person name="Andreopoulos B."/>
            <person name="Lipzen A."/>
            <person name="Chen C."/>
            <person name="Yan M."/>
            <person name="Daum C."/>
            <person name="Ng V."/>
            <person name="Clum A."/>
            <person name="Steindorff A."/>
            <person name="Ohm R.A."/>
            <person name="Martin F."/>
            <person name="Silar P."/>
            <person name="Natvig D.O."/>
            <person name="Lalanne C."/>
            <person name="Gautier V."/>
            <person name="Ament-Velasquez S.L."/>
            <person name="Kruys A."/>
            <person name="Hutchinson M.I."/>
            <person name="Powell A.J."/>
            <person name="Barry K."/>
            <person name="Miller A.N."/>
            <person name="Grigoriev I.V."/>
            <person name="Debuchy R."/>
            <person name="Gladieux P."/>
            <person name="Hiltunen Thoren M."/>
            <person name="Johannesson H."/>
        </authorList>
    </citation>
    <scope>NUCLEOTIDE SEQUENCE</scope>
    <source>
        <strain evidence="2">CBS 532.94</strain>
    </source>
</reference>
<evidence type="ECO:0000256" key="1">
    <source>
        <dbReference type="SAM" id="SignalP"/>
    </source>
</evidence>
<accession>A0AAN7C280</accession>
<keyword evidence="3" id="KW-1185">Reference proteome</keyword>
<feature type="chain" id="PRO_5042920909" evidence="1">
    <location>
        <begin position="17"/>
        <end position="148"/>
    </location>
</feature>
<dbReference type="EMBL" id="MU860441">
    <property type="protein sequence ID" value="KAK4233954.1"/>
    <property type="molecule type" value="Genomic_DNA"/>
</dbReference>
<dbReference type="AlphaFoldDB" id="A0AAN7C280"/>